<reference evidence="9" key="1">
    <citation type="submission" date="2018-05" db="EMBL/GenBank/DDBJ databases">
        <authorList>
            <person name="Lanie J.A."/>
            <person name="Ng W.-L."/>
            <person name="Kazmierczak K.M."/>
            <person name="Andrzejewski T.M."/>
            <person name="Davidsen T.M."/>
            <person name="Wayne K.J."/>
            <person name="Tettelin H."/>
            <person name="Glass J.I."/>
            <person name="Rusch D."/>
            <person name="Podicherti R."/>
            <person name="Tsui H.-C.T."/>
            <person name="Winkler M.E."/>
        </authorList>
    </citation>
    <scope>NUCLEOTIDE SEQUENCE</scope>
</reference>
<evidence type="ECO:0008006" key="10">
    <source>
        <dbReference type="Google" id="ProtNLM"/>
    </source>
</evidence>
<dbReference type="Pfam" id="PF02770">
    <property type="entry name" value="Acyl-CoA_dh_M"/>
    <property type="match status" value="1"/>
</dbReference>
<evidence type="ECO:0000259" key="6">
    <source>
        <dbReference type="Pfam" id="PF00441"/>
    </source>
</evidence>
<protein>
    <recommendedName>
        <fullName evidence="10">Acyl-CoA dehydrogenase</fullName>
    </recommendedName>
</protein>
<dbReference type="InterPro" id="IPR036250">
    <property type="entry name" value="AcylCo_DH-like_C"/>
</dbReference>
<dbReference type="InterPro" id="IPR052161">
    <property type="entry name" value="Mycobact_Acyl-CoA_DH"/>
</dbReference>
<dbReference type="InterPro" id="IPR046373">
    <property type="entry name" value="Acyl-CoA_Oxase/DH_mid-dom_sf"/>
</dbReference>
<evidence type="ECO:0000256" key="2">
    <source>
        <dbReference type="ARBA" id="ARBA00009347"/>
    </source>
</evidence>
<evidence type="ECO:0000259" key="7">
    <source>
        <dbReference type="Pfam" id="PF02770"/>
    </source>
</evidence>
<feature type="domain" description="Acyl-CoA dehydrogenase/oxidase N-terminal" evidence="8">
    <location>
        <begin position="6"/>
        <end position="122"/>
    </location>
</feature>
<dbReference type="Gene3D" id="2.40.110.10">
    <property type="entry name" value="Butyryl-CoA Dehydrogenase, subunit A, domain 2"/>
    <property type="match status" value="1"/>
</dbReference>
<dbReference type="AlphaFoldDB" id="A0A381TL66"/>
<sequence>MDFRFTQEQEEWRSEVRTSIESLMTDELRDEMEGRPDLGPGPEQKRFMREIGKKGLLGISWPSEYGGLGRSLMDQYIFSEEIGRVGSPYTNSTAVTMVGPTIMRAGTEDQKGEWLPKMLNGDVECALGYTEPDAGTDLAGLGTKAVEDGDDFVINGQKIYTSAAHFSSHIWLLARTDADAPKHRGLSVFLVPTDSAGLTINPLWRMDDGRTNQVFFDNVRIPRKNLIGERDRGWYHVAMALDFERVSLGARFASLAARLEKLVDYANNTDIDGKPLSQDPHFRDRFVELGMKLDVVRLFSYRTAWMIDKGEVPNYESSAVKIIATDLIQEVADFGVEVLGIYGQLTRNSPLAPLNGEMERAYRGGIFLRFGGGANEVQRDIIARRGLGLPRL</sequence>
<dbReference type="GO" id="GO:0016627">
    <property type="term" value="F:oxidoreductase activity, acting on the CH-CH group of donors"/>
    <property type="evidence" value="ECO:0007669"/>
    <property type="project" value="InterPro"/>
</dbReference>
<comment type="cofactor">
    <cofactor evidence="1">
        <name>FAD</name>
        <dbReference type="ChEBI" id="CHEBI:57692"/>
    </cofactor>
</comment>
<dbReference type="InterPro" id="IPR006091">
    <property type="entry name" value="Acyl-CoA_Oxase/DH_mid-dom"/>
</dbReference>
<dbReference type="InterPro" id="IPR013786">
    <property type="entry name" value="AcylCoA_DH/ox_N"/>
</dbReference>
<dbReference type="InterPro" id="IPR009100">
    <property type="entry name" value="AcylCoA_DH/oxidase_NM_dom_sf"/>
</dbReference>
<dbReference type="Pfam" id="PF00441">
    <property type="entry name" value="Acyl-CoA_dh_1"/>
    <property type="match status" value="1"/>
</dbReference>
<dbReference type="FunFam" id="2.40.110.10:FF:000002">
    <property type="entry name" value="Acyl-CoA dehydrogenase fadE12"/>
    <property type="match status" value="1"/>
</dbReference>
<dbReference type="GO" id="GO:0050660">
    <property type="term" value="F:flavin adenine dinucleotide binding"/>
    <property type="evidence" value="ECO:0007669"/>
    <property type="project" value="InterPro"/>
</dbReference>
<gene>
    <name evidence="9" type="ORF">METZ01_LOCUS69679</name>
</gene>
<dbReference type="InterPro" id="IPR009075">
    <property type="entry name" value="AcylCo_DH/oxidase_C"/>
</dbReference>
<dbReference type="Gene3D" id="1.20.140.10">
    <property type="entry name" value="Butyryl-CoA Dehydrogenase, subunit A, domain 3"/>
    <property type="match status" value="1"/>
</dbReference>
<dbReference type="EMBL" id="UINC01004784">
    <property type="protein sequence ID" value="SVA16825.1"/>
    <property type="molecule type" value="Genomic_DNA"/>
</dbReference>
<keyword evidence="5" id="KW-0560">Oxidoreductase</keyword>
<evidence type="ECO:0000256" key="5">
    <source>
        <dbReference type="ARBA" id="ARBA00023002"/>
    </source>
</evidence>
<dbReference type="SUPFAM" id="SSF56645">
    <property type="entry name" value="Acyl-CoA dehydrogenase NM domain-like"/>
    <property type="match status" value="1"/>
</dbReference>
<dbReference type="PANTHER" id="PTHR43292:SF3">
    <property type="entry name" value="ACYL-COA DEHYDROGENASE FADE29"/>
    <property type="match status" value="1"/>
</dbReference>
<keyword evidence="4" id="KW-0274">FAD</keyword>
<name>A0A381TL66_9ZZZZ</name>
<feature type="domain" description="Acyl-CoA oxidase/dehydrogenase middle" evidence="7">
    <location>
        <begin position="126"/>
        <end position="219"/>
    </location>
</feature>
<evidence type="ECO:0000256" key="3">
    <source>
        <dbReference type="ARBA" id="ARBA00022630"/>
    </source>
</evidence>
<accession>A0A381TL66</accession>
<dbReference type="Pfam" id="PF02771">
    <property type="entry name" value="Acyl-CoA_dh_N"/>
    <property type="match status" value="1"/>
</dbReference>
<evidence type="ECO:0000259" key="8">
    <source>
        <dbReference type="Pfam" id="PF02771"/>
    </source>
</evidence>
<evidence type="ECO:0000256" key="4">
    <source>
        <dbReference type="ARBA" id="ARBA00022827"/>
    </source>
</evidence>
<evidence type="ECO:0000256" key="1">
    <source>
        <dbReference type="ARBA" id="ARBA00001974"/>
    </source>
</evidence>
<dbReference type="PANTHER" id="PTHR43292">
    <property type="entry name" value="ACYL-COA DEHYDROGENASE"/>
    <property type="match status" value="1"/>
</dbReference>
<comment type="similarity">
    <text evidence="2">Belongs to the acyl-CoA dehydrogenase family.</text>
</comment>
<dbReference type="SUPFAM" id="SSF47203">
    <property type="entry name" value="Acyl-CoA dehydrogenase C-terminal domain-like"/>
    <property type="match status" value="1"/>
</dbReference>
<dbReference type="Gene3D" id="1.10.540.10">
    <property type="entry name" value="Acyl-CoA dehydrogenase/oxidase, N-terminal domain"/>
    <property type="match status" value="1"/>
</dbReference>
<keyword evidence="3" id="KW-0285">Flavoprotein</keyword>
<dbReference type="InterPro" id="IPR037069">
    <property type="entry name" value="AcylCoA_DH/ox_N_sf"/>
</dbReference>
<feature type="domain" description="Acyl-CoA dehydrogenase/oxidase C-terminal" evidence="6">
    <location>
        <begin position="231"/>
        <end position="386"/>
    </location>
</feature>
<organism evidence="9">
    <name type="scientific">marine metagenome</name>
    <dbReference type="NCBI Taxonomy" id="408172"/>
    <lineage>
        <taxon>unclassified sequences</taxon>
        <taxon>metagenomes</taxon>
        <taxon>ecological metagenomes</taxon>
    </lineage>
</organism>
<proteinExistence type="inferred from homology"/>
<dbReference type="GO" id="GO:0005886">
    <property type="term" value="C:plasma membrane"/>
    <property type="evidence" value="ECO:0007669"/>
    <property type="project" value="TreeGrafter"/>
</dbReference>
<evidence type="ECO:0000313" key="9">
    <source>
        <dbReference type="EMBL" id="SVA16825.1"/>
    </source>
</evidence>